<evidence type="ECO:0000256" key="1">
    <source>
        <dbReference type="ARBA" id="ARBA00007228"/>
    </source>
</evidence>
<dbReference type="GO" id="GO:0008173">
    <property type="term" value="F:RNA methyltransferase activity"/>
    <property type="evidence" value="ECO:0007669"/>
    <property type="project" value="InterPro"/>
</dbReference>
<dbReference type="InterPro" id="IPR004441">
    <property type="entry name" value="rRNA_MeTrfase_TrmH"/>
</dbReference>
<reference evidence="6" key="1">
    <citation type="submission" date="2016-08" db="EMBL/GenBank/DDBJ databases">
        <authorList>
            <person name="Holder M.E."/>
            <person name="Ajami N.J."/>
            <person name="Petrosino J.F."/>
        </authorList>
    </citation>
    <scope>NUCLEOTIDE SEQUENCE [LARGE SCALE GENOMIC DNA]</scope>
    <source>
        <strain evidence="6">F0677</strain>
    </source>
</reference>
<dbReference type="GO" id="GO:0003723">
    <property type="term" value="F:RNA binding"/>
    <property type="evidence" value="ECO:0007669"/>
    <property type="project" value="InterPro"/>
</dbReference>
<dbReference type="GO" id="GO:0032259">
    <property type="term" value="P:methylation"/>
    <property type="evidence" value="ECO:0007669"/>
    <property type="project" value="UniProtKB-KW"/>
</dbReference>
<dbReference type="InterPro" id="IPR029028">
    <property type="entry name" value="Alpha/beta_knot_MTases"/>
</dbReference>
<dbReference type="PANTHER" id="PTHR46429:SF1">
    <property type="entry name" value="23S RRNA (GUANOSINE-2'-O-)-METHYLTRANSFERASE RLMB"/>
    <property type="match status" value="1"/>
</dbReference>
<dbReference type="Pfam" id="PF08032">
    <property type="entry name" value="SpoU_sub_bind"/>
    <property type="match status" value="1"/>
</dbReference>
<dbReference type="InterPro" id="IPR001537">
    <property type="entry name" value="SpoU_MeTrfase"/>
</dbReference>
<dbReference type="GO" id="GO:0006396">
    <property type="term" value="P:RNA processing"/>
    <property type="evidence" value="ECO:0007669"/>
    <property type="project" value="InterPro"/>
</dbReference>
<feature type="domain" description="RNA 2-O ribose methyltransferase substrate binding" evidence="4">
    <location>
        <begin position="14"/>
        <end position="87"/>
    </location>
</feature>
<keyword evidence="2 5" id="KW-0489">Methyltransferase</keyword>
<protein>
    <submittedName>
        <fullName evidence="5">23S rRNA (Guanosine(2251)-2'-O)-methyltransferase RlmB</fullName>
    </submittedName>
</protein>
<dbReference type="Proteomes" id="UP000094757">
    <property type="component" value="Chromosome"/>
</dbReference>
<evidence type="ECO:0000313" key="5">
    <source>
        <dbReference type="EMBL" id="AOH39638.1"/>
    </source>
</evidence>
<dbReference type="GO" id="GO:0005829">
    <property type="term" value="C:cytosol"/>
    <property type="evidence" value="ECO:0007669"/>
    <property type="project" value="TreeGrafter"/>
</dbReference>
<evidence type="ECO:0000259" key="4">
    <source>
        <dbReference type="SMART" id="SM00967"/>
    </source>
</evidence>
<dbReference type="KEGG" id="dpn:BCB69_03310"/>
<dbReference type="SMART" id="SM00967">
    <property type="entry name" value="SpoU_sub_bind"/>
    <property type="match status" value="1"/>
</dbReference>
<organism evidence="5 6">
    <name type="scientific">Dialister pneumosintes</name>
    <dbReference type="NCBI Taxonomy" id="39950"/>
    <lineage>
        <taxon>Bacteria</taxon>
        <taxon>Bacillati</taxon>
        <taxon>Bacillota</taxon>
        <taxon>Negativicutes</taxon>
        <taxon>Veillonellales</taxon>
        <taxon>Veillonellaceae</taxon>
        <taxon>Dialister</taxon>
    </lineage>
</organism>
<sequence>MHNKSYAHKESKFYIAGRNSVIEAVRTNNVKKVFIKRSGDARLLAIVEEIKKRSVSIIETEEEFLNTLVSDVKHQGIVAVLKPFKYAELNVIIENCFNDSPLLLLLDGIEDVRNLGAIVRTAECAGIQAVLLPANKGTEVTASAMKTAAGAFSTMPVCKIGNVRQTLESLKKKGFWIVGADMAGSDLYYDANLKGPLVIVMGAEGKGLSRLTKETCDFLVRIPMKGKISSLNVSVAAGLLLYEAIRQRS</sequence>
<dbReference type="CDD" id="cd18103">
    <property type="entry name" value="SpoU-like_RlmB"/>
    <property type="match status" value="1"/>
</dbReference>
<dbReference type="AlphaFoldDB" id="A0A1B3WF80"/>
<dbReference type="Gene3D" id="3.30.1330.30">
    <property type="match status" value="1"/>
</dbReference>
<evidence type="ECO:0000313" key="6">
    <source>
        <dbReference type="Proteomes" id="UP000094757"/>
    </source>
</evidence>
<keyword evidence="3 5" id="KW-0808">Transferase</keyword>
<dbReference type="Gene3D" id="3.40.1280.10">
    <property type="match status" value="1"/>
</dbReference>
<dbReference type="Pfam" id="PF00588">
    <property type="entry name" value="SpoU_methylase"/>
    <property type="match status" value="1"/>
</dbReference>
<accession>A0A1B3WF80</accession>
<dbReference type="NCBIfam" id="TIGR00186">
    <property type="entry name" value="rRNA_methyl_3"/>
    <property type="match status" value="1"/>
</dbReference>
<dbReference type="SUPFAM" id="SSF75217">
    <property type="entry name" value="alpha/beta knot"/>
    <property type="match status" value="1"/>
</dbReference>
<dbReference type="EMBL" id="CP017037">
    <property type="protein sequence ID" value="AOH39638.1"/>
    <property type="molecule type" value="Genomic_DNA"/>
</dbReference>
<dbReference type="PANTHER" id="PTHR46429">
    <property type="entry name" value="23S RRNA (GUANOSINE-2'-O-)-METHYLTRANSFERASE RLMB"/>
    <property type="match status" value="1"/>
</dbReference>
<dbReference type="InterPro" id="IPR029026">
    <property type="entry name" value="tRNA_m1G_MTases_N"/>
</dbReference>
<dbReference type="FunFam" id="3.40.1280.10:FF:000008">
    <property type="entry name" value="Group 3 RNA methyltransferase TrmH"/>
    <property type="match status" value="1"/>
</dbReference>
<dbReference type="SUPFAM" id="SSF55315">
    <property type="entry name" value="L30e-like"/>
    <property type="match status" value="1"/>
</dbReference>
<comment type="similarity">
    <text evidence="1">Belongs to the class IV-like SAM-binding methyltransferase superfamily. RNA methyltransferase TrmH family.</text>
</comment>
<evidence type="ECO:0000256" key="3">
    <source>
        <dbReference type="ARBA" id="ARBA00022679"/>
    </source>
</evidence>
<evidence type="ECO:0000256" key="2">
    <source>
        <dbReference type="ARBA" id="ARBA00022603"/>
    </source>
</evidence>
<dbReference type="STRING" id="39950.BCB69_03310"/>
<gene>
    <name evidence="5" type="ORF">BCB69_03310</name>
</gene>
<name>A0A1B3WF80_9FIRM</name>
<dbReference type="InterPro" id="IPR013123">
    <property type="entry name" value="SpoU_subst-bd"/>
</dbReference>
<dbReference type="InterPro" id="IPR029064">
    <property type="entry name" value="Ribosomal_eL30-like_sf"/>
</dbReference>
<proteinExistence type="inferred from homology"/>